<reference evidence="2" key="1">
    <citation type="submission" date="2020-12" db="EMBL/GenBank/DDBJ databases">
        <authorList>
            <person name="Chopjitt P."/>
        </authorList>
    </citation>
    <scope>NUCLEOTIDE SEQUENCE</scope>
    <source>
        <strain evidence="2">AP1</strain>
    </source>
</reference>
<dbReference type="AlphaFoldDB" id="A0A8I1H760"/>
<proteinExistence type="predicted"/>
<evidence type="ECO:0000313" key="2">
    <source>
        <dbReference type="EMBL" id="MBK1445777.1"/>
    </source>
</evidence>
<sequence>MVDSNPIKLTENQKITVKVKSSKGDFFNTDISLEYGRPPSIQLMLEGEKELTAHPYRDDHRGDYYISDFYDHSFINHALFKYLFFGKANKDQIKKVYFTFPELSSYFHQELDYTIDNEINISGNLKIEPLEVRINNLGLSVKIHQGYNLKSNDDHTGFSFKNIMYFSFESDTALSFQDIENLMYDSINLLTWVTGYPISPDSIEVSDGDKYAYLYLPVVKKLKKYDVSFLKSFMNKNFFREYFNTICISYFEKKEIFKGIWSRTIPLFDFTGVLEYEVMLYASILDKYFSYQVIKFHKVTSPNYSKYISKIDQFFKDNDDFKEILSGTDLVDKLEAKRLFPKRKRLTFKEKQEIYFHHIGEERLKIFINNDDFKNIKDIRDRAAHGLQETLDTDIVYKYLWKVKLLTMYFIYMDLGIKEDDFFKMISITFHPIALNCEKDKYLLDIATDKTILIELEQAEKEKLKNLSAKVNVFHKKENSYFFNSEFSEMASNYFSEDVITEIDPSRIYSYEKYIQSLLNQREIDLKTQYYPVIYLQEDDSKIVINNVVILS</sequence>
<organism evidence="2 3">
    <name type="scientific">Acinetobacter pittii</name>
    <name type="common">Acinetobacter genomosp. 3</name>
    <dbReference type="NCBI Taxonomy" id="48296"/>
    <lineage>
        <taxon>Bacteria</taxon>
        <taxon>Pseudomonadati</taxon>
        <taxon>Pseudomonadota</taxon>
        <taxon>Gammaproteobacteria</taxon>
        <taxon>Moraxellales</taxon>
        <taxon>Moraxellaceae</taxon>
        <taxon>Acinetobacter</taxon>
        <taxon>Acinetobacter calcoaceticus/baumannii complex</taxon>
    </lineage>
</organism>
<evidence type="ECO:0000313" key="3">
    <source>
        <dbReference type="Proteomes" id="UP000660083"/>
    </source>
</evidence>
<protein>
    <recommendedName>
        <fullName evidence="1">ApeA N-terminal domain-containing protein</fullName>
    </recommendedName>
</protein>
<feature type="domain" description="ApeA N-terminal" evidence="1">
    <location>
        <begin position="9"/>
        <end position="214"/>
    </location>
</feature>
<comment type="caution">
    <text evidence="2">The sequence shown here is derived from an EMBL/GenBank/DDBJ whole genome shotgun (WGS) entry which is preliminary data.</text>
</comment>
<dbReference type="EMBL" id="JAEFCT010000013">
    <property type="protein sequence ID" value="MBK1445777.1"/>
    <property type="molecule type" value="Genomic_DNA"/>
</dbReference>
<dbReference type="RefSeq" id="WP_161511737.1">
    <property type="nucleotide sequence ID" value="NZ_CP027658.1"/>
</dbReference>
<dbReference type="Proteomes" id="UP000660083">
    <property type="component" value="Unassembled WGS sequence"/>
</dbReference>
<name>A0A8I1H760_ACIPI</name>
<accession>A0A8I1H760</accession>
<gene>
    <name evidence="2" type="ORF">JDA50_15255</name>
</gene>
<evidence type="ECO:0000259" key="1">
    <source>
        <dbReference type="Pfam" id="PF18862"/>
    </source>
</evidence>
<dbReference type="InterPro" id="IPR041223">
    <property type="entry name" value="ApeA_NTD"/>
</dbReference>
<dbReference type="Pfam" id="PF18862">
    <property type="entry name" value="ApeA_NTD1"/>
    <property type="match status" value="1"/>
</dbReference>